<dbReference type="InterPro" id="IPR005135">
    <property type="entry name" value="Endo/exonuclease/phosphatase"/>
</dbReference>
<dbReference type="EMBL" id="BAABBR010000001">
    <property type="protein sequence ID" value="GAA4030856.1"/>
    <property type="molecule type" value="Genomic_DNA"/>
</dbReference>
<gene>
    <name evidence="2" type="ORF">GCM10022281_07890</name>
</gene>
<dbReference type="SUPFAM" id="SSF56219">
    <property type="entry name" value="DNase I-like"/>
    <property type="match status" value="1"/>
</dbReference>
<evidence type="ECO:0000313" key="3">
    <source>
        <dbReference type="Proteomes" id="UP001424459"/>
    </source>
</evidence>
<accession>A0ABP7TT06</accession>
<dbReference type="RefSeq" id="WP_344695709.1">
    <property type="nucleotide sequence ID" value="NZ_BAABBR010000001.1"/>
</dbReference>
<name>A0ABP7TT06_9SPHN</name>
<comment type="caution">
    <text evidence="2">The sequence shown here is derived from an EMBL/GenBank/DDBJ whole genome shotgun (WGS) entry which is preliminary data.</text>
</comment>
<organism evidence="2 3">
    <name type="scientific">Sphingomonas rosea</name>
    <dbReference type="NCBI Taxonomy" id="335605"/>
    <lineage>
        <taxon>Bacteria</taxon>
        <taxon>Pseudomonadati</taxon>
        <taxon>Pseudomonadota</taxon>
        <taxon>Alphaproteobacteria</taxon>
        <taxon>Sphingomonadales</taxon>
        <taxon>Sphingomonadaceae</taxon>
        <taxon>Sphingomonas</taxon>
    </lineage>
</organism>
<dbReference type="Gene3D" id="3.60.10.10">
    <property type="entry name" value="Endonuclease/exonuclease/phosphatase"/>
    <property type="match status" value="1"/>
</dbReference>
<dbReference type="PANTHER" id="PTHR14859:SF15">
    <property type="entry name" value="ENDONUCLEASE_EXONUCLEASE_PHOSPHATASE DOMAIN-CONTAINING PROTEIN"/>
    <property type="match status" value="1"/>
</dbReference>
<dbReference type="Proteomes" id="UP001424459">
    <property type="component" value="Unassembled WGS sequence"/>
</dbReference>
<keyword evidence="2" id="KW-0255">Endonuclease</keyword>
<protein>
    <submittedName>
        <fullName evidence="2">Endonuclease/exonuclease/phosphatase family protein</fullName>
    </submittedName>
</protein>
<keyword evidence="3" id="KW-1185">Reference proteome</keyword>
<feature type="domain" description="Endonuclease/exonuclease/phosphatase" evidence="1">
    <location>
        <begin position="7"/>
        <end position="245"/>
    </location>
</feature>
<evidence type="ECO:0000313" key="2">
    <source>
        <dbReference type="EMBL" id="GAA4030856.1"/>
    </source>
</evidence>
<dbReference type="InterPro" id="IPR051916">
    <property type="entry name" value="GPI-anchor_lipid_remodeler"/>
</dbReference>
<keyword evidence="2" id="KW-0540">Nuclease</keyword>
<reference evidence="3" key="1">
    <citation type="journal article" date="2019" name="Int. J. Syst. Evol. Microbiol.">
        <title>The Global Catalogue of Microorganisms (GCM) 10K type strain sequencing project: providing services to taxonomists for standard genome sequencing and annotation.</title>
        <authorList>
            <consortium name="The Broad Institute Genomics Platform"/>
            <consortium name="The Broad Institute Genome Sequencing Center for Infectious Disease"/>
            <person name="Wu L."/>
            <person name="Ma J."/>
        </authorList>
    </citation>
    <scope>NUCLEOTIDE SEQUENCE [LARGE SCALE GENOMIC DNA]</scope>
    <source>
        <strain evidence="3">JCM 17564</strain>
    </source>
</reference>
<proteinExistence type="predicted"/>
<sequence>MTLLTLASYNMHKAVGLDRRHDPHRILHVLEEIGADVVALQEADRRTGGRASAVPHTLWEGHSPYRPVPVGVRNRRALDLVPGISARVDELLKVDTRNIGWHGNAILVKSHVGILDVVALDLPTLEPRGAVMAELLVRDRPIRVIGLHLDLSGLWRRRQMRAILDAVAKRPQPMPTVLMGDTNEWRSAAGCLKELDGRFRIAPTGPSFHSRRPVAVLDRIMVDQDLVIEAAGVHHSERARIASDHLPIWARVRL</sequence>
<dbReference type="InterPro" id="IPR036691">
    <property type="entry name" value="Endo/exonu/phosph_ase_sf"/>
</dbReference>
<keyword evidence="2" id="KW-0378">Hydrolase</keyword>
<dbReference type="PANTHER" id="PTHR14859">
    <property type="entry name" value="CALCOFLUOR WHITE HYPERSENSITIVE PROTEIN PRECURSOR"/>
    <property type="match status" value="1"/>
</dbReference>
<evidence type="ECO:0000259" key="1">
    <source>
        <dbReference type="Pfam" id="PF03372"/>
    </source>
</evidence>
<dbReference type="Pfam" id="PF03372">
    <property type="entry name" value="Exo_endo_phos"/>
    <property type="match status" value="1"/>
</dbReference>
<dbReference type="GO" id="GO:0004519">
    <property type="term" value="F:endonuclease activity"/>
    <property type="evidence" value="ECO:0007669"/>
    <property type="project" value="UniProtKB-KW"/>
</dbReference>